<evidence type="ECO:0000256" key="13">
    <source>
        <dbReference type="ARBA" id="ARBA00072929"/>
    </source>
</evidence>
<dbReference type="GO" id="GO:0012505">
    <property type="term" value="C:endomembrane system"/>
    <property type="evidence" value="ECO:0007669"/>
    <property type="project" value="UniProtKB-SubCell"/>
</dbReference>
<dbReference type="Pfam" id="PF00326">
    <property type="entry name" value="Peptidase_S9"/>
    <property type="match status" value="1"/>
</dbReference>
<accession>A0A553NFR7</accession>
<organism evidence="17 18">
    <name type="scientific">Tigriopus californicus</name>
    <name type="common">Marine copepod</name>
    <dbReference type="NCBI Taxonomy" id="6832"/>
    <lineage>
        <taxon>Eukaryota</taxon>
        <taxon>Metazoa</taxon>
        <taxon>Ecdysozoa</taxon>
        <taxon>Arthropoda</taxon>
        <taxon>Crustacea</taxon>
        <taxon>Multicrustacea</taxon>
        <taxon>Hexanauplia</taxon>
        <taxon>Copepoda</taxon>
        <taxon>Harpacticoida</taxon>
        <taxon>Harpacticidae</taxon>
        <taxon>Tigriopus</taxon>
    </lineage>
</organism>
<feature type="chain" id="PRO_5022243707" description="Venom dipeptidyl peptidase 4" evidence="14">
    <location>
        <begin position="21"/>
        <end position="819"/>
    </location>
</feature>
<dbReference type="EMBL" id="VCGU01000458">
    <property type="protein sequence ID" value="TRY64286.1"/>
    <property type="molecule type" value="Genomic_DNA"/>
</dbReference>
<evidence type="ECO:0000259" key="15">
    <source>
        <dbReference type="Pfam" id="PF00326"/>
    </source>
</evidence>
<proteinExistence type="inferred from homology"/>
<comment type="caution">
    <text evidence="17">The sequence shown here is derived from an EMBL/GenBank/DDBJ whole genome shotgun (WGS) entry which is preliminary data.</text>
</comment>
<evidence type="ECO:0000256" key="4">
    <source>
        <dbReference type="ARBA" id="ARBA00022670"/>
    </source>
</evidence>
<evidence type="ECO:0000256" key="14">
    <source>
        <dbReference type="SAM" id="SignalP"/>
    </source>
</evidence>
<dbReference type="STRING" id="6832.A0A553NFR7"/>
<dbReference type="FunFam" id="3.40.50.1820:FF:000003">
    <property type="entry name" value="Dipeptidyl peptidase 4"/>
    <property type="match status" value="1"/>
</dbReference>
<dbReference type="Gene3D" id="3.40.50.1820">
    <property type="entry name" value="alpha/beta hydrolase"/>
    <property type="match status" value="1"/>
</dbReference>
<dbReference type="InterPro" id="IPR029058">
    <property type="entry name" value="AB_hydrolase_fold"/>
</dbReference>
<dbReference type="GO" id="GO:0005886">
    <property type="term" value="C:plasma membrane"/>
    <property type="evidence" value="ECO:0007669"/>
    <property type="project" value="TreeGrafter"/>
</dbReference>
<evidence type="ECO:0000256" key="12">
    <source>
        <dbReference type="ARBA" id="ARBA00037847"/>
    </source>
</evidence>
<dbReference type="SUPFAM" id="SSF82171">
    <property type="entry name" value="DPP6 N-terminal domain-like"/>
    <property type="match status" value="1"/>
</dbReference>
<dbReference type="GO" id="GO:0006508">
    <property type="term" value="P:proteolysis"/>
    <property type="evidence" value="ECO:0007669"/>
    <property type="project" value="UniProtKB-KW"/>
</dbReference>
<dbReference type="Pfam" id="PF00930">
    <property type="entry name" value="DPPIV_N"/>
    <property type="match status" value="1"/>
</dbReference>
<evidence type="ECO:0000256" key="9">
    <source>
        <dbReference type="ARBA" id="ARBA00022989"/>
    </source>
</evidence>
<keyword evidence="9" id="KW-1133">Transmembrane helix</keyword>
<keyword evidence="18" id="KW-1185">Reference proteome</keyword>
<keyword evidence="14" id="KW-0732">Signal</keyword>
<dbReference type="Proteomes" id="UP000318571">
    <property type="component" value="Chromosome 10"/>
</dbReference>
<keyword evidence="4" id="KW-0645">Protease</keyword>
<evidence type="ECO:0000313" key="18">
    <source>
        <dbReference type="Proteomes" id="UP000318571"/>
    </source>
</evidence>
<comment type="subcellular location">
    <subcellularLocation>
        <location evidence="12">Endomembrane system</location>
        <topology evidence="12">Single-pass membrane protein</topology>
    </subcellularLocation>
    <subcellularLocation>
        <location evidence="1">Membrane</location>
        <topology evidence="1">Single-pass type II membrane protein</topology>
    </subcellularLocation>
</comment>
<name>A0A553NFR7_TIGCA</name>
<dbReference type="InterPro" id="IPR001375">
    <property type="entry name" value="Peptidase_S9_cat"/>
</dbReference>
<evidence type="ECO:0000259" key="16">
    <source>
        <dbReference type="Pfam" id="PF00930"/>
    </source>
</evidence>
<gene>
    <name evidence="17" type="ORF">TCAL_02614</name>
</gene>
<dbReference type="OrthoDB" id="16520at2759"/>
<evidence type="ECO:0000256" key="6">
    <source>
        <dbReference type="ARBA" id="ARBA00022801"/>
    </source>
</evidence>
<dbReference type="GO" id="GO:0004177">
    <property type="term" value="F:aminopeptidase activity"/>
    <property type="evidence" value="ECO:0007669"/>
    <property type="project" value="UniProtKB-KW"/>
</dbReference>
<evidence type="ECO:0000256" key="1">
    <source>
        <dbReference type="ARBA" id="ARBA00004606"/>
    </source>
</evidence>
<evidence type="ECO:0000256" key="5">
    <source>
        <dbReference type="ARBA" id="ARBA00022692"/>
    </source>
</evidence>
<evidence type="ECO:0000313" key="17">
    <source>
        <dbReference type="EMBL" id="TRY64286.1"/>
    </source>
</evidence>
<dbReference type="InterPro" id="IPR002469">
    <property type="entry name" value="Peptidase_S9B_N"/>
</dbReference>
<dbReference type="AlphaFoldDB" id="A0A553NFR7"/>
<protein>
    <recommendedName>
        <fullName evidence="13">Venom dipeptidyl peptidase 4</fullName>
    </recommendedName>
</protein>
<keyword evidence="8" id="KW-0735">Signal-anchor</keyword>
<keyword evidence="5" id="KW-0812">Transmembrane</keyword>
<dbReference type="Gene3D" id="2.140.10.30">
    <property type="entry name" value="Dipeptidylpeptidase IV, N-terminal domain"/>
    <property type="match status" value="1"/>
</dbReference>
<comment type="similarity">
    <text evidence="2">Belongs to the peptidase S9B family. DPPIV subfamily.</text>
</comment>
<keyword evidence="11" id="KW-0325">Glycoprotein</keyword>
<evidence type="ECO:0000256" key="10">
    <source>
        <dbReference type="ARBA" id="ARBA00023136"/>
    </source>
</evidence>
<reference evidence="17 18" key="1">
    <citation type="journal article" date="2018" name="Nat. Ecol. Evol.">
        <title>Genomic signatures of mitonuclear coevolution across populations of Tigriopus californicus.</title>
        <authorList>
            <person name="Barreto F.S."/>
            <person name="Watson E.T."/>
            <person name="Lima T.G."/>
            <person name="Willett C.S."/>
            <person name="Edmands S."/>
            <person name="Li W."/>
            <person name="Burton R.S."/>
        </authorList>
    </citation>
    <scope>NUCLEOTIDE SEQUENCE [LARGE SCALE GENOMIC DNA]</scope>
    <source>
        <strain evidence="17 18">San Diego</strain>
    </source>
</reference>
<evidence type="ECO:0000256" key="2">
    <source>
        <dbReference type="ARBA" id="ARBA00010036"/>
    </source>
</evidence>
<keyword evidence="10" id="KW-0472">Membrane</keyword>
<dbReference type="GO" id="GO:0008236">
    <property type="term" value="F:serine-type peptidase activity"/>
    <property type="evidence" value="ECO:0007669"/>
    <property type="project" value="UniProtKB-KW"/>
</dbReference>
<evidence type="ECO:0000256" key="11">
    <source>
        <dbReference type="ARBA" id="ARBA00023180"/>
    </source>
</evidence>
<keyword evidence="3" id="KW-0031">Aminopeptidase</keyword>
<keyword evidence="7" id="KW-0720">Serine protease</keyword>
<dbReference type="GO" id="GO:0008239">
    <property type="term" value="F:dipeptidyl-peptidase activity"/>
    <property type="evidence" value="ECO:0007669"/>
    <property type="project" value="TreeGrafter"/>
</dbReference>
<dbReference type="PANTHER" id="PTHR11731:SF200">
    <property type="entry name" value="DIPEPTIDYL PEPTIDASE 10, ISOFORM B"/>
    <property type="match status" value="1"/>
</dbReference>
<evidence type="ECO:0000256" key="3">
    <source>
        <dbReference type="ARBA" id="ARBA00022438"/>
    </source>
</evidence>
<dbReference type="SUPFAM" id="SSF53474">
    <property type="entry name" value="alpha/beta-Hydrolases"/>
    <property type="match status" value="1"/>
</dbReference>
<sequence>MARSQLLWACLSALLSVSLAGYINPRTSEEDLLSDIWASIDSDNAQPHNIQERSPQRGFPSLKESFSLSEIVNFVHRSEQWNGTWVSDTEYAYRNRDGALALFSVVSGQSTTLAPPQVLEQPRVFKYWLSPDLQYILMAVRPQKLFRHSFIALYDIYNIRTGQRTTLQPPASVLRDFGPPEGPGFGPPGRPKGPQQLPLLFATWSPTGNALAYVFRNNIYYRESPESNDVAITSTGIPGVVFNGIADWVYEEEVISDTKALWFSPDNRHLAWIEFNDTEVEVMPLQVYGQPNRLEFQYPIPTPLSYPKPGRTNPFVNVYVADVSTRSPRSYLLEPPTYFGDREKIIYAVTWANNKEVSLTWENRHQNYSIVSICDVAVANCRDSLVMTEPNGWLELDQAPVFTQDGRQFAMSLSADGFKHVNVINRDTNQRIPITSGNMVVTEIFHWDEKQHVIYFEATRVGAPGERHLYTVTDFDSGRPGIVTCISCDVVNSRGGACGYNQFEFSTQKSYFTLSCQGPHVPQEYLFKAPGQKIATLVTNDDLSDALAAKNLPKISNLDVKIDGGRHVAKVRLYLPHNFNERKQYPLLVNVYGGPNSQQVNDKFKLDWGTYLTTSEEVIYAVIDGRGSGYRGDDILFSSYYNIGQNDAQDQIDVTKKLISLYSFIDATNVAIWGWSYGGFMSIKILEKDADQSNIFKCGMAVAPVTSWIYYDSIYTERYMGLPNPGDNIDGYNNADTTKDVEKLRNKKLFIAHGTGDDNVHYQNSLMIIRALEEADILFQEHTYTDENHGIVGLRPHLYHSLTNFLLNDCFGRNEVVKG</sequence>
<feature type="domain" description="Peptidase S9 prolyl oligopeptidase catalytic" evidence="15">
    <location>
        <begin position="606"/>
        <end position="808"/>
    </location>
</feature>
<evidence type="ECO:0000256" key="8">
    <source>
        <dbReference type="ARBA" id="ARBA00022968"/>
    </source>
</evidence>
<keyword evidence="6" id="KW-0378">Hydrolase</keyword>
<dbReference type="PANTHER" id="PTHR11731">
    <property type="entry name" value="PROTEASE FAMILY S9B,C DIPEPTIDYL-PEPTIDASE IV-RELATED"/>
    <property type="match status" value="1"/>
</dbReference>
<evidence type="ECO:0000256" key="7">
    <source>
        <dbReference type="ARBA" id="ARBA00022825"/>
    </source>
</evidence>
<feature type="signal peptide" evidence="14">
    <location>
        <begin position="1"/>
        <end position="20"/>
    </location>
</feature>
<dbReference type="OMA" id="MRTPQEN"/>
<feature type="domain" description="Dipeptidylpeptidase IV N-terminal" evidence="16">
    <location>
        <begin position="130"/>
        <end position="522"/>
    </location>
</feature>
<dbReference type="InterPro" id="IPR050278">
    <property type="entry name" value="Serine_Prot_S9B/DPPIV"/>
</dbReference>